<dbReference type="InterPro" id="IPR036291">
    <property type="entry name" value="NAD(P)-bd_dom_sf"/>
</dbReference>
<comment type="caution">
    <text evidence="2">The sequence shown here is derived from an EMBL/GenBank/DDBJ whole genome shotgun (WGS) entry which is preliminary data.</text>
</comment>
<dbReference type="SUPFAM" id="SSF51735">
    <property type="entry name" value="NAD(P)-binding Rossmann-fold domains"/>
    <property type="match status" value="1"/>
</dbReference>
<dbReference type="InterPro" id="IPR016040">
    <property type="entry name" value="NAD(P)-bd_dom"/>
</dbReference>
<dbReference type="Proteomes" id="UP000034805">
    <property type="component" value="Unassembled WGS sequence"/>
</dbReference>
<proteinExistence type="predicted"/>
<dbReference type="PANTHER" id="PTHR43355:SF2">
    <property type="entry name" value="FLAVIN REDUCTASE (NADPH)"/>
    <property type="match status" value="1"/>
</dbReference>
<accession>A0A0P7UDL7</accession>
<evidence type="ECO:0000313" key="2">
    <source>
        <dbReference type="EMBL" id="KPP67949.1"/>
    </source>
</evidence>
<name>A0A0P7UDL7_SCLFO</name>
<dbReference type="AlphaFoldDB" id="A0A0P7UDL7"/>
<dbReference type="Gene3D" id="3.40.50.720">
    <property type="entry name" value="NAD(P)-binding Rossmann-like Domain"/>
    <property type="match status" value="1"/>
</dbReference>
<dbReference type="PANTHER" id="PTHR43355">
    <property type="entry name" value="FLAVIN REDUCTASE (NADPH)"/>
    <property type="match status" value="1"/>
</dbReference>
<evidence type="ECO:0000313" key="3">
    <source>
        <dbReference type="Proteomes" id="UP000034805"/>
    </source>
</evidence>
<dbReference type="Pfam" id="PF13460">
    <property type="entry name" value="NAD_binding_10"/>
    <property type="match status" value="1"/>
</dbReference>
<feature type="domain" description="NAD(P)-binding" evidence="1">
    <location>
        <begin position="71"/>
        <end position="110"/>
    </location>
</feature>
<protein>
    <recommendedName>
        <fullName evidence="1">NAD(P)-binding domain-containing protein</fullName>
    </recommendedName>
</protein>
<organism evidence="2 3">
    <name type="scientific">Scleropages formosus</name>
    <name type="common">Asian bonytongue</name>
    <name type="synonym">Osteoglossum formosum</name>
    <dbReference type="NCBI Taxonomy" id="113540"/>
    <lineage>
        <taxon>Eukaryota</taxon>
        <taxon>Metazoa</taxon>
        <taxon>Chordata</taxon>
        <taxon>Craniata</taxon>
        <taxon>Vertebrata</taxon>
        <taxon>Euteleostomi</taxon>
        <taxon>Actinopterygii</taxon>
        <taxon>Neopterygii</taxon>
        <taxon>Teleostei</taxon>
        <taxon>Osteoglossocephala</taxon>
        <taxon>Osteoglossomorpha</taxon>
        <taxon>Osteoglossiformes</taxon>
        <taxon>Osteoglossidae</taxon>
        <taxon>Scleropages</taxon>
    </lineage>
</organism>
<dbReference type="GO" id="GO:0016646">
    <property type="term" value="F:oxidoreductase activity, acting on the CH-NH group of donors, NAD or NADP as acceptor"/>
    <property type="evidence" value="ECO:0007669"/>
    <property type="project" value="TreeGrafter"/>
</dbReference>
<gene>
    <name evidence="2" type="ORF">Z043_113416</name>
</gene>
<sequence length="123" mass="13558">MLSEKKRLNTDVWQQVAQQLELWTWSGGGGAEGRSLSQSAQRDFRQISRRFHSQLCERVTAASNMRIAVLGATGQTGQYLVNQALQQGHVVTAVVRNPGKLTTAHDNLKVNGSCLHVAQQRSC</sequence>
<dbReference type="InterPro" id="IPR051606">
    <property type="entry name" value="Polyketide_Oxido-like"/>
</dbReference>
<evidence type="ECO:0000259" key="1">
    <source>
        <dbReference type="Pfam" id="PF13460"/>
    </source>
</evidence>
<reference evidence="2 3" key="1">
    <citation type="submission" date="2015-08" db="EMBL/GenBank/DDBJ databases">
        <title>The genome of the Asian arowana (Scleropages formosus).</title>
        <authorList>
            <person name="Tan M.H."/>
            <person name="Gan H.M."/>
            <person name="Croft L.J."/>
            <person name="Austin C.M."/>
        </authorList>
    </citation>
    <scope>NUCLEOTIDE SEQUENCE [LARGE SCALE GENOMIC DNA]</scope>
    <source>
        <strain evidence="2">Aro1</strain>
    </source>
</reference>
<dbReference type="EMBL" id="JARO02004764">
    <property type="protein sequence ID" value="KPP67949.1"/>
    <property type="molecule type" value="Genomic_DNA"/>
</dbReference>
<dbReference type="STRING" id="113540.ENSSFOP00015040197"/>